<dbReference type="InParanoid" id="B9MVK2"/>
<sequence>MGFGPATQGFIVLLLGTSVVAVCTGRAIVVGGSENLELGLDYPVWAHQNRPFYINDTLGKYQLHIGGQI</sequence>
<organism evidence="2 3">
    <name type="scientific">Populus trichocarpa</name>
    <name type="common">Western balsam poplar</name>
    <name type="synonym">Populus balsamifera subsp. trichocarpa</name>
    <dbReference type="NCBI Taxonomy" id="3694"/>
    <lineage>
        <taxon>Eukaryota</taxon>
        <taxon>Viridiplantae</taxon>
        <taxon>Streptophyta</taxon>
        <taxon>Embryophyta</taxon>
        <taxon>Tracheophyta</taxon>
        <taxon>Spermatophyta</taxon>
        <taxon>Magnoliopsida</taxon>
        <taxon>eudicotyledons</taxon>
        <taxon>Gunneridae</taxon>
        <taxon>Pentapetalae</taxon>
        <taxon>rosids</taxon>
        <taxon>fabids</taxon>
        <taxon>Malpighiales</taxon>
        <taxon>Salicaceae</taxon>
        <taxon>Saliceae</taxon>
        <taxon>Populus</taxon>
    </lineage>
</organism>
<evidence type="ECO:0008006" key="4">
    <source>
        <dbReference type="Google" id="ProtNLM"/>
    </source>
</evidence>
<evidence type="ECO:0000256" key="1">
    <source>
        <dbReference type="SAM" id="SignalP"/>
    </source>
</evidence>
<name>B9MVK2_POPTR</name>
<evidence type="ECO:0000313" key="2">
    <source>
        <dbReference type="EMBL" id="PNT02840.1"/>
    </source>
</evidence>
<dbReference type="AlphaFoldDB" id="B9MVK2"/>
<keyword evidence="1" id="KW-0732">Signal</keyword>
<dbReference type="Proteomes" id="UP000006729">
    <property type="component" value="Chromosome 14"/>
</dbReference>
<dbReference type="EMBL" id="CM009303">
    <property type="protein sequence ID" value="PNT02840.1"/>
    <property type="molecule type" value="Genomic_DNA"/>
</dbReference>
<reference evidence="2 3" key="1">
    <citation type="journal article" date="2006" name="Science">
        <title>The genome of black cottonwood, Populus trichocarpa (Torr. &amp; Gray).</title>
        <authorList>
            <person name="Tuskan G.A."/>
            <person name="Difazio S."/>
            <person name="Jansson S."/>
            <person name="Bohlmann J."/>
            <person name="Grigoriev I."/>
            <person name="Hellsten U."/>
            <person name="Putnam N."/>
            <person name="Ralph S."/>
            <person name="Rombauts S."/>
            <person name="Salamov A."/>
            <person name="Schein J."/>
            <person name="Sterck L."/>
            <person name="Aerts A."/>
            <person name="Bhalerao R.R."/>
            <person name="Bhalerao R.P."/>
            <person name="Blaudez D."/>
            <person name="Boerjan W."/>
            <person name="Brun A."/>
            <person name="Brunner A."/>
            <person name="Busov V."/>
            <person name="Campbell M."/>
            <person name="Carlson J."/>
            <person name="Chalot M."/>
            <person name="Chapman J."/>
            <person name="Chen G.L."/>
            <person name="Cooper D."/>
            <person name="Coutinho P.M."/>
            <person name="Couturier J."/>
            <person name="Covert S."/>
            <person name="Cronk Q."/>
            <person name="Cunningham R."/>
            <person name="Davis J."/>
            <person name="Degroeve S."/>
            <person name="Dejardin A."/>
            <person name="Depamphilis C."/>
            <person name="Detter J."/>
            <person name="Dirks B."/>
            <person name="Dubchak I."/>
            <person name="Duplessis S."/>
            <person name="Ehlting J."/>
            <person name="Ellis B."/>
            <person name="Gendler K."/>
            <person name="Goodstein D."/>
            <person name="Gribskov M."/>
            <person name="Grimwood J."/>
            <person name="Groover A."/>
            <person name="Gunter L."/>
            <person name="Hamberger B."/>
            <person name="Heinze B."/>
            <person name="Helariutta Y."/>
            <person name="Henrissat B."/>
            <person name="Holligan D."/>
            <person name="Holt R."/>
            <person name="Huang W."/>
            <person name="Islam-Faridi N."/>
            <person name="Jones S."/>
            <person name="Jones-Rhoades M."/>
            <person name="Jorgensen R."/>
            <person name="Joshi C."/>
            <person name="Kangasjarvi J."/>
            <person name="Karlsson J."/>
            <person name="Kelleher C."/>
            <person name="Kirkpatrick R."/>
            <person name="Kirst M."/>
            <person name="Kohler A."/>
            <person name="Kalluri U."/>
            <person name="Larimer F."/>
            <person name="Leebens-Mack J."/>
            <person name="Leple J.C."/>
            <person name="Locascio P."/>
            <person name="Lou Y."/>
            <person name="Lucas S."/>
            <person name="Martin F."/>
            <person name="Montanini B."/>
            <person name="Napoli C."/>
            <person name="Nelson D.R."/>
            <person name="Nelson C."/>
            <person name="Nieminen K."/>
            <person name="Nilsson O."/>
            <person name="Pereda V."/>
            <person name="Peter G."/>
            <person name="Philippe R."/>
            <person name="Pilate G."/>
            <person name="Poliakov A."/>
            <person name="Razumovskaya J."/>
            <person name="Richardson P."/>
            <person name="Rinaldi C."/>
            <person name="Ritland K."/>
            <person name="Rouze P."/>
            <person name="Ryaboy D."/>
            <person name="Schmutz J."/>
            <person name="Schrader J."/>
            <person name="Segerman B."/>
            <person name="Shin H."/>
            <person name="Siddiqui A."/>
            <person name="Sterky F."/>
            <person name="Terry A."/>
            <person name="Tsai C.J."/>
            <person name="Uberbacher E."/>
            <person name="Unneberg P."/>
            <person name="Vahala J."/>
            <person name="Wall K."/>
            <person name="Wessler S."/>
            <person name="Yang G."/>
            <person name="Yin T."/>
            <person name="Douglas C."/>
            <person name="Marra M."/>
            <person name="Sandberg G."/>
            <person name="Van de Peer Y."/>
            <person name="Rokhsar D."/>
        </authorList>
    </citation>
    <scope>NUCLEOTIDE SEQUENCE [LARGE SCALE GENOMIC DNA]</scope>
    <source>
        <strain evidence="3">cv. Nisqually</strain>
    </source>
</reference>
<accession>B9MVK2</accession>
<feature type="signal peptide" evidence="1">
    <location>
        <begin position="1"/>
        <end position="21"/>
    </location>
</feature>
<feature type="chain" id="PRO_5030166542" description="Phytocyanin domain-containing protein" evidence="1">
    <location>
        <begin position="22"/>
        <end position="69"/>
    </location>
</feature>
<dbReference type="HOGENOM" id="CLU_2780543_0_0_1"/>
<keyword evidence="3" id="KW-1185">Reference proteome</keyword>
<protein>
    <recommendedName>
        <fullName evidence="4">Phytocyanin domain-containing protein</fullName>
    </recommendedName>
</protein>
<evidence type="ECO:0000313" key="3">
    <source>
        <dbReference type="Proteomes" id="UP000006729"/>
    </source>
</evidence>
<gene>
    <name evidence="2" type="ORF">POPTR_014G035200</name>
</gene>
<proteinExistence type="predicted"/>